<gene>
    <name evidence="1" type="ORF">DMN91_002322</name>
</gene>
<name>A0A3L8E0K0_OOCBI</name>
<dbReference type="OrthoDB" id="274752at2759"/>
<reference evidence="1" key="1">
    <citation type="journal article" date="2018" name="Genome Res.">
        <title>The genomic architecture and molecular evolution of ant odorant receptors.</title>
        <authorList>
            <person name="McKenzie S.K."/>
            <person name="Kronauer D.J.C."/>
        </authorList>
    </citation>
    <scope>NUCLEOTIDE SEQUENCE [LARGE SCALE GENOMIC DNA]</scope>
    <source>
        <strain evidence="1">Clonal line C1</strain>
    </source>
</reference>
<comment type="caution">
    <text evidence="1">The sequence shown here is derived from an EMBL/GenBank/DDBJ whole genome shotgun (WGS) entry which is preliminary data.</text>
</comment>
<dbReference type="Proteomes" id="UP000279307">
    <property type="component" value="Chromosome 2"/>
</dbReference>
<sequence length="212" mass="24778">MTLALDALAKRNLPLSDLIVSYCVLIICLQMNLRYDKDYYTRMQTNTHYYKEYYTRIILSWEGPDVVQVCKRRAVSRNDSLNSETGEERGTLLNVYASDPQMLCKPDDVVLTKRLLCKKNNQFRKEPITEEVVEVLYSPDITDSVTGMEIIRDEYGKIIDPVNMYRELFEKSDYPKLTPGNRLEDIDFTNKKMFVEYEDSDDNSTEENTGEE</sequence>
<dbReference type="AlphaFoldDB" id="A0A3L8E0K0"/>
<accession>A0A3L8E0K0</accession>
<reference evidence="1" key="2">
    <citation type="submission" date="2018-07" db="EMBL/GenBank/DDBJ databases">
        <authorList>
            <person name="Mckenzie S.K."/>
            <person name="Kronauer D.J.C."/>
        </authorList>
    </citation>
    <scope>NUCLEOTIDE SEQUENCE</scope>
    <source>
        <strain evidence="1">Clonal line C1</strain>
    </source>
</reference>
<proteinExistence type="predicted"/>
<protein>
    <submittedName>
        <fullName evidence="1">Uncharacterized protein</fullName>
    </submittedName>
</protein>
<dbReference type="EMBL" id="QOIP01000002">
    <property type="protein sequence ID" value="RLU26156.1"/>
    <property type="molecule type" value="Genomic_DNA"/>
</dbReference>
<evidence type="ECO:0000313" key="1">
    <source>
        <dbReference type="EMBL" id="RLU26156.1"/>
    </source>
</evidence>
<organism evidence="1">
    <name type="scientific">Ooceraea biroi</name>
    <name type="common">Clonal raider ant</name>
    <name type="synonym">Cerapachys biroi</name>
    <dbReference type="NCBI Taxonomy" id="2015173"/>
    <lineage>
        <taxon>Eukaryota</taxon>
        <taxon>Metazoa</taxon>
        <taxon>Ecdysozoa</taxon>
        <taxon>Arthropoda</taxon>
        <taxon>Hexapoda</taxon>
        <taxon>Insecta</taxon>
        <taxon>Pterygota</taxon>
        <taxon>Neoptera</taxon>
        <taxon>Endopterygota</taxon>
        <taxon>Hymenoptera</taxon>
        <taxon>Apocrita</taxon>
        <taxon>Aculeata</taxon>
        <taxon>Formicoidea</taxon>
        <taxon>Formicidae</taxon>
        <taxon>Dorylinae</taxon>
        <taxon>Ooceraea</taxon>
    </lineage>
</organism>